<comment type="caution">
    <text evidence="9">The sequence shown here is derived from an EMBL/GenBank/DDBJ whole genome shotgun (WGS) entry which is preliminary data.</text>
</comment>
<feature type="compositionally biased region" description="Polar residues" evidence="6">
    <location>
        <begin position="13"/>
        <end position="29"/>
    </location>
</feature>
<dbReference type="SUPFAM" id="SSF81321">
    <property type="entry name" value="Family A G protein-coupled receptor-like"/>
    <property type="match status" value="1"/>
</dbReference>
<evidence type="ECO:0000259" key="8">
    <source>
        <dbReference type="PROSITE" id="PS50262"/>
    </source>
</evidence>
<feature type="transmembrane region" description="Helical" evidence="7">
    <location>
        <begin position="122"/>
        <end position="142"/>
    </location>
</feature>
<dbReference type="PANTHER" id="PTHR46641:SF2">
    <property type="entry name" value="FMRFAMIDE RECEPTOR"/>
    <property type="match status" value="1"/>
</dbReference>
<keyword evidence="10" id="KW-1185">Reference proteome</keyword>
<gene>
    <name evidence="9" type="ORF">TCAL_05203</name>
</gene>
<feature type="transmembrane region" description="Helical" evidence="7">
    <location>
        <begin position="81"/>
        <end position="102"/>
    </location>
</feature>
<protein>
    <recommendedName>
        <fullName evidence="8">G-protein coupled receptors family 1 profile domain-containing protein</fullName>
    </recommendedName>
</protein>
<keyword evidence="3 7" id="KW-0812">Transmembrane</keyword>
<dbReference type="STRING" id="6832.A0A553NXL2"/>
<dbReference type="PANTHER" id="PTHR46641">
    <property type="entry name" value="FMRFAMIDE RECEPTOR-RELATED"/>
    <property type="match status" value="1"/>
</dbReference>
<evidence type="ECO:0000256" key="4">
    <source>
        <dbReference type="ARBA" id="ARBA00022989"/>
    </source>
</evidence>
<evidence type="ECO:0000256" key="7">
    <source>
        <dbReference type="SAM" id="Phobius"/>
    </source>
</evidence>
<dbReference type="OMA" id="SVKWIPN"/>
<dbReference type="PRINTS" id="PR00237">
    <property type="entry name" value="GPCRRHODOPSN"/>
</dbReference>
<evidence type="ECO:0000256" key="6">
    <source>
        <dbReference type="SAM" id="MobiDB-lite"/>
    </source>
</evidence>
<dbReference type="EMBL" id="VCGU01000009">
    <property type="protein sequence ID" value="TRY70166.1"/>
    <property type="molecule type" value="Genomic_DNA"/>
</dbReference>
<dbReference type="PROSITE" id="PS50262">
    <property type="entry name" value="G_PROTEIN_RECEP_F1_2"/>
    <property type="match status" value="1"/>
</dbReference>
<dbReference type="CDD" id="cd14978">
    <property type="entry name" value="7tmA_FMRFamide_R-like"/>
    <property type="match status" value="1"/>
</dbReference>
<dbReference type="InterPro" id="IPR017452">
    <property type="entry name" value="GPCR_Rhodpsn_7TM"/>
</dbReference>
<feature type="transmembrane region" description="Helical" evidence="7">
    <location>
        <begin position="44"/>
        <end position="69"/>
    </location>
</feature>
<reference evidence="9 10" key="1">
    <citation type="journal article" date="2018" name="Nat. Ecol. Evol.">
        <title>Genomic signatures of mitonuclear coevolution across populations of Tigriopus californicus.</title>
        <authorList>
            <person name="Barreto F.S."/>
            <person name="Watson E.T."/>
            <person name="Lima T.G."/>
            <person name="Willett C.S."/>
            <person name="Edmands S."/>
            <person name="Li W."/>
            <person name="Burton R.S."/>
        </authorList>
    </citation>
    <scope>NUCLEOTIDE SEQUENCE [LARGE SCALE GENOMIC DNA]</scope>
    <source>
        <strain evidence="9 10">San Diego</strain>
    </source>
</reference>
<name>A0A553NXL2_TIGCA</name>
<dbReference type="AlphaFoldDB" id="A0A553NXL2"/>
<sequence length="408" mass="46080">MESSPSPQIPVLATSSTGQTLVEESNGTTPMELENDDYQKSMEFVFEVVLLSCVGTLGIIGNVAAICLFSRQSIQLKFHRLMMMLATYDLFYILLSLILFTVPQISEAYNTSGAHFYVLPRALPLAQMSLTGSVYSTLAITVERYLIVCHPFYTISHKWAAKRYIIPIVLFSFLYNLPKFFELTTGLETTNATDAVNLDSLLNEVEPITKYTIEPTTMRVNEYYIKIYCIWMNFAFMGLLPFCLLIILNALTLRSLIVQNKSTLSNEFSMSKKNEIALAKVSLTICLIFILCHSVKWIPNLYELARLATEDKRAWPAWVESVTHISHFLMTVNSSVNFYVYCVKHYKLLSNCCDGSISGSGSLNLIHTDVGSVSDQHRRSSANSRMRRSSTWLLNKSKMSRLSSVISL</sequence>
<feature type="domain" description="G-protein coupled receptors family 1 profile" evidence="8">
    <location>
        <begin position="61"/>
        <end position="341"/>
    </location>
</feature>
<accession>A0A553NXL2</accession>
<feature type="region of interest" description="Disordered" evidence="6">
    <location>
        <begin position="1"/>
        <end position="29"/>
    </location>
</feature>
<evidence type="ECO:0000256" key="1">
    <source>
        <dbReference type="ARBA" id="ARBA00004370"/>
    </source>
</evidence>
<keyword evidence="5 7" id="KW-0472">Membrane</keyword>
<dbReference type="InterPro" id="IPR052954">
    <property type="entry name" value="GPCR-Ligand_Int"/>
</dbReference>
<organism evidence="9 10">
    <name type="scientific">Tigriopus californicus</name>
    <name type="common">Marine copepod</name>
    <dbReference type="NCBI Taxonomy" id="6832"/>
    <lineage>
        <taxon>Eukaryota</taxon>
        <taxon>Metazoa</taxon>
        <taxon>Ecdysozoa</taxon>
        <taxon>Arthropoda</taxon>
        <taxon>Crustacea</taxon>
        <taxon>Multicrustacea</taxon>
        <taxon>Hexanauplia</taxon>
        <taxon>Copepoda</taxon>
        <taxon>Harpacticoida</taxon>
        <taxon>Harpacticidae</taxon>
        <taxon>Tigriopus</taxon>
    </lineage>
</organism>
<dbReference type="Gene3D" id="1.20.1070.10">
    <property type="entry name" value="Rhodopsin 7-helix transmembrane proteins"/>
    <property type="match status" value="1"/>
</dbReference>
<comment type="similarity">
    <text evidence="2">Belongs to the G-protein coupled receptor 1 family.</text>
</comment>
<evidence type="ECO:0000256" key="3">
    <source>
        <dbReference type="ARBA" id="ARBA00022692"/>
    </source>
</evidence>
<dbReference type="Pfam" id="PF00001">
    <property type="entry name" value="7tm_1"/>
    <property type="match status" value="1"/>
</dbReference>
<evidence type="ECO:0000313" key="9">
    <source>
        <dbReference type="EMBL" id="TRY70166.1"/>
    </source>
</evidence>
<dbReference type="InterPro" id="IPR000276">
    <property type="entry name" value="GPCR_Rhodpsn"/>
</dbReference>
<evidence type="ECO:0000256" key="2">
    <source>
        <dbReference type="ARBA" id="ARBA00010663"/>
    </source>
</evidence>
<evidence type="ECO:0000313" key="10">
    <source>
        <dbReference type="Proteomes" id="UP000318571"/>
    </source>
</evidence>
<feature type="transmembrane region" description="Helical" evidence="7">
    <location>
        <begin position="163"/>
        <end position="181"/>
    </location>
</feature>
<dbReference type="GO" id="GO:0016020">
    <property type="term" value="C:membrane"/>
    <property type="evidence" value="ECO:0007669"/>
    <property type="project" value="UniProtKB-SubCell"/>
</dbReference>
<dbReference type="Proteomes" id="UP000318571">
    <property type="component" value="Chromosome 9"/>
</dbReference>
<dbReference type="GO" id="GO:0004930">
    <property type="term" value="F:G protein-coupled receptor activity"/>
    <property type="evidence" value="ECO:0007669"/>
    <property type="project" value="InterPro"/>
</dbReference>
<feature type="transmembrane region" description="Helical" evidence="7">
    <location>
        <begin position="230"/>
        <end position="256"/>
    </location>
</feature>
<feature type="transmembrane region" description="Helical" evidence="7">
    <location>
        <begin position="277"/>
        <end position="298"/>
    </location>
</feature>
<keyword evidence="4 7" id="KW-1133">Transmembrane helix</keyword>
<proteinExistence type="inferred from homology"/>
<comment type="subcellular location">
    <subcellularLocation>
        <location evidence="1">Membrane</location>
    </subcellularLocation>
</comment>
<evidence type="ECO:0000256" key="5">
    <source>
        <dbReference type="ARBA" id="ARBA00023136"/>
    </source>
</evidence>